<dbReference type="OrthoDB" id="9781333at2"/>
<dbReference type="KEGG" id="uli:ETAA1_07170"/>
<gene>
    <name evidence="2" type="ORF">ETAA1_07170</name>
</gene>
<feature type="transmembrane region" description="Helical" evidence="1">
    <location>
        <begin position="20"/>
        <end position="40"/>
    </location>
</feature>
<keyword evidence="1" id="KW-0472">Membrane</keyword>
<dbReference type="AlphaFoldDB" id="A0A517XMU7"/>
<dbReference type="InterPro" id="IPR029062">
    <property type="entry name" value="Class_I_gatase-like"/>
</dbReference>
<dbReference type="Gene3D" id="3.40.50.880">
    <property type="match status" value="1"/>
</dbReference>
<keyword evidence="3" id="KW-1185">Reference proteome</keyword>
<name>A0A517XMU7_9BACT</name>
<accession>A0A517XMU7</accession>
<keyword evidence="1" id="KW-0812">Transmembrane</keyword>
<dbReference type="InterPro" id="IPR013783">
    <property type="entry name" value="Ig-like_fold"/>
</dbReference>
<dbReference type="Proteomes" id="UP000319576">
    <property type="component" value="Chromosome"/>
</dbReference>
<proteinExistence type="predicted"/>
<organism evidence="2 3">
    <name type="scientific">Urbifossiella limnaea</name>
    <dbReference type="NCBI Taxonomy" id="2528023"/>
    <lineage>
        <taxon>Bacteria</taxon>
        <taxon>Pseudomonadati</taxon>
        <taxon>Planctomycetota</taxon>
        <taxon>Planctomycetia</taxon>
        <taxon>Gemmatales</taxon>
        <taxon>Gemmataceae</taxon>
        <taxon>Urbifossiella</taxon>
    </lineage>
</organism>
<sequence length="823" mass="89898">MSDTSLFLSTRPAYPWSADPLGLPALGAVALLLVLLTLWTYLGHANATRRRVLVVMGLRLAALAVTLLTALRPSVGFQEEPKVPSLLLIGVDTSESMTVKDEVNNQPRAEAVRRALDRAKPLLDELAAEQNVKVELFAFSTPDFSPGTSRYEADTPSLGKRSDYGSYLNKTYDHTQAERFVRGHLLIGDGADNGTAFAAAAEAARWGRRNVPVTTFTVGSESTTGTARDLSVAALSLDPSPAPVKTEVTVNARVHAYGYAGTRVRARVLFDDKEVAAEDVPLPKDRDNEVKLVVKAPEKPGEVKVRVEVGRDVDGKIEPLPGEVSGLNNQSETYLTVTKEGVRVLVIDQYRPENARLLDALRSEKRFDVVAVWRQAAFPASPEDRALLDLEAQNYDVVVVGNVSYELLASADSKLPEQLVERVTKKGMGLLFLGGEAAFTGFPAAPAAPPGARPWTVGDLLPVVPSPGDIIETATKDGRPLKTYQTVPTAKGLDDSVLTLDRDPAKSRELWDQLNAGGRPPRPRISGLVRMSRKPGATLYAWATNDDVTVPAGSIHVEKGKEKGDALLVGHQIGEGAKGRVLAFGGYDSYLWERLGQPKARQGTELHHRFWRQCVLWLAHQEEEEGQVFARPEFRRLAVAGDQTIRVGVKSALGGEEANPDIEVKVLPPGSTDEAKAARQTLLRDAKGSKVLFRPPSPGEYTVVVTAPLKDKDGNVVPGQRLRGTARFLAYPEVSDEMLNVAADHRFLERLATASGGKALRLEDLSAFLRELKGQPLEVLKPKPRYLPDWRRNHSKGFLPAWLVLFVTLLGVEWGLRRYWGMV</sequence>
<evidence type="ECO:0008006" key="4">
    <source>
        <dbReference type="Google" id="ProtNLM"/>
    </source>
</evidence>
<dbReference type="PANTHER" id="PTHR37947">
    <property type="entry name" value="BLL2462 PROTEIN"/>
    <property type="match status" value="1"/>
</dbReference>
<dbReference type="RefSeq" id="WP_145234366.1">
    <property type="nucleotide sequence ID" value="NZ_CP036273.1"/>
</dbReference>
<dbReference type="Gene3D" id="2.60.40.10">
    <property type="entry name" value="Immunoglobulins"/>
    <property type="match status" value="1"/>
</dbReference>
<evidence type="ECO:0000313" key="3">
    <source>
        <dbReference type="Proteomes" id="UP000319576"/>
    </source>
</evidence>
<feature type="transmembrane region" description="Helical" evidence="1">
    <location>
        <begin position="52"/>
        <end position="71"/>
    </location>
</feature>
<evidence type="ECO:0000256" key="1">
    <source>
        <dbReference type="SAM" id="Phobius"/>
    </source>
</evidence>
<dbReference type="InterPro" id="IPR036465">
    <property type="entry name" value="vWFA_dom_sf"/>
</dbReference>
<reference evidence="2 3" key="1">
    <citation type="submission" date="2019-02" db="EMBL/GenBank/DDBJ databases">
        <title>Deep-cultivation of Planctomycetes and their phenomic and genomic characterization uncovers novel biology.</title>
        <authorList>
            <person name="Wiegand S."/>
            <person name="Jogler M."/>
            <person name="Boedeker C."/>
            <person name="Pinto D."/>
            <person name="Vollmers J."/>
            <person name="Rivas-Marin E."/>
            <person name="Kohn T."/>
            <person name="Peeters S.H."/>
            <person name="Heuer A."/>
            <person name="Rast P."/>
            <person name="Oberbeckmann S."/>
            <person name="Bunk B."/>
            <person name="Jeske O."/>
            <person name="Meyerdierks A."/>
            <person name="Storesund J.E."/>
            <person name="Kallscheuer N."/>
            <person name="Luecker S."/>
            <person name="Lage O.M."/>
            <person name="Pohl T."/>
            <person name="Merkel B.J."/>
            <person name="Hornburger P."/>
            <person name="Mueller R.-W."/>
            <person name="Bruemmer F."/>
            <person name="Labrenz M."/>
            <person name="Spormann A.M."/>
            <person name="Op den Camp H."/>
            <person name="Overmann J."/>
            <person name="Amann R."/>
            <person name="Jetten M.S.M."/>
            <person name="Mascher T."/>
            <person name="Medema M.H."/>
            <person name="Devos D.P."/>
            <person name="Kaster A.-K."/>
            <person name="Ovreas L."/>
            <person name="Rohde M."/>
            <person name="Galperin M.Y."/>
            <person name="Jogler C."/>
        </authorList>
    </citation>
    <scope>NUCLEOTIDE SEQUENCE [LARGE SCALE GENOMIC DNA]</scope>
    <source>
        <strain evidence="2 3">ETA_A1</strain>
    </source>
</reference>
<evidence type="ECO:0000313" key="2">
    <source>
        <dbReference type="EMBL" id="QDU18821.1"/>
    </source>
</evidence>
<dbReference type="PANTHER" id="PTHR37947:SF1">
    <property type="entry name" value="BLL2462 PROTEIN"/>
    <property type="match status" value="1"/>
</dbReference>
<dbReference type="EMBL" id="CP036273">
    <property type="protein sequence ID" value="QDU18821.1"/>
    <property type="molecule type" value="Genomic_DNA"/>
</dbReference>
<dbReference type="SUPFAM" id="SSF52317">
    <property type="entry name" value="Class I glutamine amidotransferase-like"/>
    <property type="match status" value="1"/>
</dbReference>
<dbReference type="SUPFAM" id="SSF53300">
    <property type="entry name" value="vWA-like"/>
    <property type="match status" value="1"/>
</dbReference>
<keyword evidence="1" id="KW-1133">Transmembrane helix</keyword>
<feature type="transmembrane region" description="Helical" evidence="1">
    <location>
        <begin position="797"/>
        <end position="816"/>
    </location>
</feature>
<protein>
    <recommendedName>
        <fullName evidence="4">Glutamine amidotransferase domain-containing protein</fullName>
    </recommendedName>
</protein>